<evidence type="ECO:0000313" key="2">
    <source>
        <dbReference type="Proteomes" id="UP000625711"/>
    </source>
</evidence>
<reference evidence="1" key="1">
    <citation type="submission" date="2020-08" db="EMBL/GenBank/DDBJ databases">
        <title>Genome sequencing and assembly of the red palm weevil Rhynchophorus ferrugineus.</title>
        <authorList>
            <person name="Dias G.B."/>
            <person name="Bergman C.M."/>
            <person name="Manee M."/>
        </authorList>
    </citation>
    <scope>NUCLEOTIDE SEQUENCE</scope>
    <source>
        <strain evidence="1">AA-2017</strain>
        <tissue evidence="1">Whole larva</tissue>
    </source>
</reference>
<sequence>MHRNISKKHFSSLFKGWGSKCENECPKPENQKYVIQKSCEPSIFESWQPKIPQLKCLDELKDEPSSHTLAGKCWPGMVTSKPSRCITDANAKACQKKNHPKWIAFCPPASKTIQKTPLPPLIDAKVSCKTSKGIMEKKKKPKAQRKVCQLKVPQTDWDHDGVLT</sequence>
<gene>
    <name evidence="1" type="ORF">GWI33_000070</name>
</gene>
<proteinExistence type="predicted"/>
<accession>A0A834MLB9</accession>
<keyword evidence="2" id="KW-1185">Reference proteome</keyword>
<dbReference type="EMBL" id="JAACXV010000001">
    <property type="protein sequence ID" value="KAF7288013.1"/>
    <property type="molecule type" value="Genomic_DNA"/>
</dbReference>
<evidence type="ECO:0000313" key="1">
    <source>
        <dbReference type="EMBL" id="KAF7288013.1"/>
    </source>
</evidence>
<dbReference type="Proteomes" id="UP000625711">
    <property type="component" value="Unassembled WGS sequence"/>
</dbReference>
<name>A0A834MLB9_RHYFE</name>
<comment type="caution">
    <text evidence="1">The sequence shown here is derived from an EMBL/GenBank/DDBJ whole genome shotgun (WGS) entry which is preliminary data.</text>
</comment>
<protein>
    <submittedName>
        <fullName evidence="1">Uncharacterized protein</fullName>
    </submittedName>
</protein>
<dbReference type="AlphaFoldDB" id="A0A834MLB9"/>
<organism evidence="1 2">
    <name type="scientific">Rhynchophorus ferrugineus</name>
    <name type="common">Red palm weevil</name>
    <name type="synonym">Curculio ferrugineus</name>
    <dbReference type="NCBI Taxonomy" id="354439"/>
    <lineage>
        <taxon>Eukaryota</taxon>
        <taxon>Metazoa</taxon>
        <taxon>Ecdysozoa</taxon>
        <taxon>Arthropoda</taxon>
        <taxon>Hexapoda</taxon>
        <taxon>Insecta</taxon>
        <taxon>Pterygota</taxon>
        <taxon>Neoptera</taxon>
        <taxon>Endopterygota</taxon>
        <taxon>Coleoptera</taxon>
        <taxon>Polyphaga</taxon>
        <taxon>Cucujiformia</taxon>
        <taxon>Curculionidae</taxon>
        <taxon>Dryophthorinae</taxon>
        <taxon>Rhynchophorus</taxon>
    </lineage>
</organism>
<dbReference type="OrthoDB" id="6773686at2759"/>